<dbReference type="InterPro" id="IPR009057">
    <property type="entry name" value="Homeodomain-like_sf"/>
</dbReference>
<feature type="domain" description="HTH araC/xylS-type" evidence="4">
    <location>
        <begin position="241"/>
        <end position="346"/>
    </location>
</feature>
<dbReference type="PANTHER" id="PTHR46796">
    <property type="entry name" value="HTH-TYPE TRANSCRIPTIONAL ACTIVATOR RHAS-RELATED"/>
    <property type="match status" value="1"/>
</dbReference>
<keyword evidence="3" id="KW-0804">Transcription</keyword>
<sequence>MRAMLLHGRHRNARTRHGQNICGLRGGASNMAVIHFSSRHYPRADRLEASSSAYAAMAQVELIPRDTAWFHLDARIRLLPGVSIARVRCSPMRVRRGPAQVADGNDDVVFLINTAPRDRWVSMLRQRGEFLCGLGEACVVARDIPGYIESRYRTHGLLSVSFSRASLTPLLREHAAEPGRRLPAGPSLSLLRNYALSMLAPKDIGEPDPVRSAAHLHDLATLVLGGQRDAQQRAMDRGLRAARLRAIKADLAAHARYGDLSLDWLAGRHGVSPSYVRVLFNCEGTSFTDYLLELRLQRVFAQLSNPRYARHSISTIVYDAGFNNLSWFYRAFKRRYGLTPGDVRER</sequence>
<keyword evidence="6" id="KW-1185">Reference proteome</keyword>
<comment type="caution">
    <text evidence="5">The sequence shown here is derived from an EMBL/GenBank/DDBJ whole genome shotgun (WGS) entry which is preliminary data.</text>
</comment>
<keyword evidence="2" id="KW-0238">DNA-binding</keyword>
<proteinExistence type="predicted"/>
<dbReference type="GO" id="GO:0043565">
    <property type="term" value="F:sequence-specific DNA binding"/>
    <property type="evidence" value="ECO:0007669"/>
    <property type="project" value="InterPro"/>
</dbReference>
<evidence type="ECO:0000259" key="4">
    <source>
        <dbReference type="PROSITE" id="PS01124"/>
    </source>
</evidence>
<evidence type="ECO:0000256" key="3">
    <source>
        <dbReference type="ARBA" id="ARBA00023163"/>
    </source>
</evidence>
<dbReference type="InterPro" id="IPR020449">
    <property type="entry name" value="Tscrpt_reg_AraC-type_HTH"/>
</dbReference>
<gene>
    <name evidence="5" type="ORF">CAL65_17935</name>
</gene>
<dbReference type="Proteomes" id="UP000256763">
    <property type="component" value="Unassembled WGS sequence"/>
</dbReference>
<dbReference type="Pfam" id="PF12833">
    <property type="entry name" value="HTH_18"/>
    <property type="match status" value="1"/>
</dbReference>
<keyword evidence="1" id="KW-0805">Transcription regulation</keyword>
<dbReference type="SMART" id="SM00342">
    <property type="entry name" value="HTH_ARAC"/>
    <property type="match status" value="1"/>
</dbReference>
<evidence type="ECO:0000313" key="6">
    <source>
        <dbReference type="Proteomes" id="UP000256763"/>
    </source>
</evidence>
<dbReference type="Gene3D" id="1.10.10.60">
    <property type="entry name" value="Homeodomain-like"/>
    <property type="match status" value="1"/>
</dbReference>
<dbReference type="EMBL" id="NFZW01000022">
    <property type="protein sequence ID" value="RFA33250.1"/>
    <property type="molecule type" value="Genomic_DNA"/>
</dbReference>
<reference evidence="6" key="1">
    <citation type="submission" date="2017-05" db="EMBL/GenBank/DDBJ databases">
        <authorList>
            <person name="Sharma S."/>
            <person name="Sidhu C."/>
            <person name="Pinnaka A.K."/>
        </authorList>
    </citation>
    <scope>NUCLEOTIDE SEQUENCE [LARGE SCALE GENOMIC DNA]</scope>
    <source>
        <strain evidence="6">AK93</strain>
    </source>
</reference>
<name>A0A3E0WJT0_9GAMM</name>
<evidence type="ECO:0000313" key="5">
    <source>
        <dbReference type="EMBL" id="RFA33250.1"/>
    </source>
</evidence>
<dbReference type="SUPFAM" id="SSF46689">
    <property type="entry name" value="Homeodomain-like"/>
    <property type="match status" value="1"/>
</dbReference>
<evidence type="ECO:0000256" key="1">
    <source>
        <dbReference type="ARBA" id="ARBA00023015"/>
    </source>
</evidence>
<dbReference type="PRINTS" id="PR00032">
    <property type="entry name" value="HTHARAC"/>
</dbReference>
<dbReference type="PROSITE" id="PS01124">
    <property type="entry name" value="HTH_ARAC_FAMILY_2"/>
    <property type="match status" value="1"/>
</dbReference>
<dbReference type="InterPro" id="IPR018060">
    <property type="entry name" value="HTH_AraC"/>
</dbReference>
<dbReference type="InterPro" id="IPR050204">
    <property type="entry name" value="AraC_XylS_family_regulators"/>
</dbReference>
<accession>A0A3E0WJT0</accession>
<dbReference type="AlphaFoldDB" id="A0A3E0WJT0"/>
<dbReference type="PANTHER" id="PTHR46796:SF6">
    <property type="entry name" value="ARAC SUBFAMILY"/>
    <property type="match status" value="1"/>
</dbReference>
<dbReference type="GO" id="GO:0003700">
    <property type="term" value="F:DNA-binding transcription factor activity"/>
    <property type="evidence" value="ECO:0007669"/>
    <property type="project" value="InterPro"/>
</dbReference>
<protein>
    <recommendedName>
        <fullName evidence="4">HTH araC/xylS-type domain-containing protein</fullName>
    </recommendedName>
</protein>
<evidence type="ECO:0000256" key="2">
    <source>
        <dbReference type="ARBA" id="ARBA00023125"/>
    </source>
</evidence>
<organism evidence="5 6">
    <name type="scientific">Alkalilimnicola ehrlichii</name>
    <dbReference type="NCBI Taxonomy" id="351052"/>
    <lineage>
        <taxon>Bacteria</taxon>
        <taxon>Pseudomonadati</taxon>
        <taxon>Pseudomonadota</taxon>
        <taxon>Gammaproteobacteria</taxon>
        <taxon>Chromatiales</taxon>
        <taxon>Ectothiorhodospiraceae</taxon>
        <taxon>Alkalilimnicola</taxon>
    </lineage>
</organism>